<dbReference type="GO" id="GO:0016705">
    <property type="term" value="F:oxidoreductase activity, acting on paired donors, with incorporation or reduction of molecular oxygen"/>
    <property type="evidence" value="ECO:0007669"/>
    <property type="project" value="InterPro"/>
</dbReference>
<dbReference type="GO" id="GO:0020037">
    <property type="term" value="F:heme binding"/>
    <property type="evidence" value="ECO:0007669"/>
    <property type="project" value="InterPro"/>
</dbReference>
<evidence type="ECO:0000313" key="10">
    <source>
        <dbReference type="EMBL" id="KAG9229522.1"/>
    </source>
</evidence>
<evidence type="ECO:0000256" key="1">
    <source>
        <dbReference type="ARBA" id="ARBA00001971"/>
    </source>
</evidence>
<keyword evidence="6 8" id="KW-0408">Iron</keyword>
<dbReference type="GO" id="GO:0004497">
    <property type="term" value="F:monooxygenase activity"/>
    <property type="evidence" value="ECO:0007669"/>
    <property type="project" value="UniProtKB-KW"/>
</dbReference>
<dbReference type="InterPro" id="IPR036396">
    <property type="entry name" value="Cyt_P450_sf"/>
</dbReference>
<dbReference type="EMBL" id="MU251758">
    <property type="protein sequence ID" value="KAG9229522.1"/>
    <property type="molecule type" value="Genomic_DNA"/>
</dbReference>
<comment type="similarity">
    <text evidence="2">Belongs to the cytochrome P450 family.</text>
</comment>
<comment type="cofactor">
    <cofactor evidence="1 8">
        <name>heme</name>
        <dbReference type="ChEBI" id="CHEBI:30413"/>
    </cofactor>
</comment>
<dbReference type="Gene3D" id="1.10.630.10">
    <property type="entry name" value="Cytochrome P450"/>
    <property type="match status" value="1"/>
</dbReference>
<evidence type="ECO:0000256" key="9">
    <source>
        <dbReference type="SAM" id="Phobius"/>
    </source>
</evidence>
<keyword evidence="7" id="KW-0503">Monooxygenase</keyword>
<dbReference type="CDD" id="cd11061">
    <property type="entry name" value="CYP67-like"/>
    <property type="match status" value="1"/>
</dbReference>
<comment type="caution">
    <text evidence="10">The sequence shown here is derived from an EMBL/GenBank/DDBJ whole genome shotgun (WGS) entry which is preliminary data.</text>
</comment>
<dbReference type="Proteomes" id="UP000824998">
    <property type="component" value="Unassembled WGS sequence"/>
</dbReference>
<reference evidence="10" key="1">
    <citation type="journal article" date="2021" name="IMA Fungus">
        <title>Genomic characterization of three marine fungi, including Emericellopsis atlantica sp. nov. with signatures of a generalist lifestyle and marine biomass degradation.</title>
        <authorList>
            <person name="Hagestad O.C."/>
            <person name="Hou L."/>
            <person name="Andersen J.H."/>
            <person name="Hansen E.H."/>
            <person name="Altermark B."/>
            <person name="Li C."/>
            <person name="Kuhnert E."/>
            <person name="Cox R.J."/>
            <person name="Crous P.W."/>
            <person name="Spatafora J.W."/>
            <person name="Lail K."/>
            <person name="Amirebrahimi M."/>
            <person name="Lipzen A."/>
            <person name="Pangilinan J."/>
            <person name="Andreopoulos W."/>
            <person name="Hayes R.D."/>
            <person name="Ng V."/>
            <person name="Grigoriev I.V."/>
            <person name="Jackson S.A."/>
            <person name="Sutton T.D.S."/>
            <person name="Dobson A.D.W."/>
            <person name="Rama T."/>
        </authorList>
    </citation>
    <scope>NUCLEOTIDE SEQUENCE</scope>
    <source>
        <strain evidence="10">TRa018bII</strain>
    </source>
</reference>
<feature type="transmembrane region" description="Helical" evidence="9">
    <location>
        <begin position="20"/>
        <end position="39"/>
    </location>
</feature>
<protein>
    <submittedName>
        <fullName evidence="10">Benzoate 4-monooxygenase cytochrome P450</fullName>
    </submittedName>
</protein>
<evidence type="ECO:0000256" key="7">
    <source>
        <dbReference type="ARBA" id="ARBA00023033"/>
    </source>
</evidence>
<dbReference type="SUPFAM" id="SSF48264">
    <property type="entry name" value="Cytochrome P450"/>
    <property type="match status" value="1"/>
</dbReference>
<evidence type="ECO:0000256" key="3">
    <source>
        <dbReference type="ARBA" id="ARBA00022617"/>
    </source>
</evidence>
<keyword evidence="5" id="KW-0560">Oxidoreductase</keyword>
<name>A0A9P7Y9U0_9HELO</name>
<dbReference type="PANTHER" id="PTHR24305">
    <property type="entry name" value="CYTOCHROME P450"/>
    <property type="match status" value="1"/>
</dbReference>
<dbReference type="InterPro" id="IPR050121">
    <property type="entry name" value="Cytochrome_P450_monoxygenase"/>
</dbReference>
<keyword evidence="9" id="KW-0812">Transmembrane</keyword>
<organism evidence="10 11">
    <name type="scientific">Amylocarpus encephaloides</name>
    <dbReference type="NCBI Taxonomy" id="45428"/>
    <lineage>
        <taxon>Eukaryota</taxon>
        <taxon>Fungi</taxon>
        <taxon>Dikarya</taxon>
        <taxon>Ascomycota</taxon>
        <taxon>Pezizomycotina</taxon>
        <taxon>Leotiomycetes</taxon>
        <taxon>Helotiales</taxon>
        <taxon>Helotiales incertae sedis</taxon>
        <taxon>Amylocarpus</taxon>
    </lineage>
</organism>
<dbReference type="OrthoDB" id="1470350at2759"/>
<dbReference type="Pfam" id="PF00067">
    <property type="entry name" value="p450"/>
    <property type="match status" value="1"/>
</dbReference>
<dbReference type="InterPro" id="IPR001128">
    <property type="entry name" value="Cyt_P450"/>
</dbReference>
<evidence type="ECO:0000256" key="2">
    <source>
        <dbReference type="ARBA" id="ARBA00010617"/>
    </source>
</evidence>
<keyword evidence="11" id="KW-1185">Reference proteome</keyword>
<keyword evidence="3 8" id="KW-0349">Heme</keyword>
<gene>
    <name evidence="10" type="ORF">BJ875DRAFT_507892</name>
</gene>
<evidence type="ECO:0000256" key="4">
    <source>
        <dbReference type="ARBA" id="ARBA00022723"/>
    </source>
</evidence>
<proteinExistence type="inferred from homology"/>
<dbReference type="PANTHER" id="PTHR24305:SF237">
    <property type="entry name" value="CYTOCHROME P450 MONOOXYGENASE ATNE-RELATED"/>
    <property type="match status" value="1"/>
</dbReference>
<evidence type="ECO:0000313" key="11">
    <source>
        <dbReference type="Proteomes" id="UP000824998"/>
    </source>
</evidence>
<dbReference type="PRINTS" id="PR00385">
    <property type="entry name" value="P450"/>
</dbReference>
<feature type="binding site" description="axial binding residue" evidence="8">
    <location>
        <position position="467"/>
    </location>
    <ligand>
        <name>heme</name>
        <dbReference type="ChEBI" id="CHEBI:30413"/>
    </ligand>
    <ligandPart>
        <name>Fe</name>
        <dbReference type="ChEBI" id="CHEBI:18248"/>
    </ligandPart>
</feature>
<keyword evidence="9" id="KW-0472">Membrane</keyword>
<dbReference type="GO" id="GO:0005506">
    <property type="term" value="F:iron ion binding"/>
    <property type="evidence" value="ECO:0007669"/>
    <property type="project" value="InterPro"/>
</dbReference>
<evidence type="ECO:0000256" key="8">
    <source>
        <dbReference type="PIRSR" id="PIRSR602403-1"/>
    </source>
</evidence>
<keyword evidence="9" id="KW-1133">Transmembrane helix</keyword>
<evidence type="ECO:0000256" key="5">
    <source>
        <dbReference type="ARBA" id="ARBA00023002"/>
    </source>
</evidence>
<keyword evidence="4 8" id="KW-0479">Metal-binding</keyword>
<dbReference type="PRINTS" id="PR00465">
    <property type="entry name" value="EP450IV"/>
</dbReference>
<dbReference type="AlphaFoldDB" id="A0A9P7Y9U0"/>
<sequence>MLSIEILYARWRASTYPQVAILSIGLFVSYFIIVFTYRLTFHPLAKYPGPLFARISDWPLVIYCYRGDRHLWEYKNHQKYGPIVRYGANSLSISTASSVPLIHGPKANVKKGSWYKTLDISAGAPSVQMEIDKHRHALRRRFLAPAFSERALREAEKLITVSAVKLAAKVGAGSEKGWSEAKNLCDWSTYFGFDFISDLGYGESFGMLDSPESAWIPGVLKSASIFIYYVGYLPFIEFVRPLMGSAIQDYIGGQEAADSLKYTEMANSRLAARIKLEEELRAENKESERKDTFHYLLNSIDPVTGKRLTVEQLQADSALIIAAGSDGVAITLSACFFYLLHDPSTLSTLVNEIRTSFIDIEDIKTPKLNTLPYLHACLEETLRLNPPKPSTLPREVLKGGLQIDEHFYPPGVNVGTPVYVLHHDPGIFPEPWTFNPSRFIASPTVSAESVARAKAASLPFLVGPLNCIGKNMSYIALKLALVHVLFSHDVRLAEGVSGGGGRAGKLNACWGVGGTEEEGLRGREGEYQMWDWIIGFRDGPMVEVKKRAVEPM</sequence>
<accession>A0A9P7Y9U0</accession>
<evidence type="ECO:0000256" key="6">
    <source>
        <dbReference type="ARBA" id="ARBA00023004"/>
    </source>
</evidence>
<dbReference type="InterPro" id="IPR002403">
    <property type="entry name" value="Cyt_P450_E_grp-IV"/>
</dbReference>